<proteinExistence type="predicted"/>
<comment type="caution">
    <text evidence="7">The sequence shown here is derived from an EMBL/GenBank/DDBJ whole genome shotgun (WGS) entry which is preliminary data.</text>
</comment>
<sequence length="437" mass="46143">MSGRAEGAALVARLRAQAAARPAPGPADAADTTPAPAGADYDFEDLPEHRPIRLQLAALESLGLEHPFYRLNESGPTTAPVIEGRPQLSFASYDYLGLNAHPELIAAARDAVARWGVSASASRLVGGERAHHRQLEAALAKMQGTEDCVVFVSGHATNVTGIGALMGPQDLILHDALAHNSVTVGAQLSGAARLTMPHNDLDWLEDSLARRRGDFRHVLIAVEGLYSMDGDIPDLARLVEIKRRHGAWLMVDEAHSLGVLGATGRGLAEHCGVPPAAVDIWMGTLSKTLASCGGYICGQAALVRHLKARASGFVFSVALAAPLAAAATTALALMAREPERVARLQARAARFRDRARAAGIDTGLGQGFAVMPVMVGDSLRALRASAALFERGIYALPIVHPAVPERQARLRFFITAEHTEAEIDRAVAETAAALSAL</sequence>
<reference evidence="7 8" key="1">
    <citation type="submission" date="2023-04" db="EMBL/GenBank/DDBJ databases">
        <title>Marinoamorphus aggregata gen. nov., sp. Nov., isolate from tissue of brittle star Ophioplocus japonicus.</title>
        <authorList>
            <person name="Kawano K."/>
            <person name="Sawayama S."/>
            <person name="Nakagawa S."/>
        </authorList>
    </citation>
    <scope>NUCLEOTIDE SEQUENCE [LARGE SCALE GENOMIC DNA]</scope>
    <source>
        <strain evidence="7 8">NKW23</strain>
    </source>
</reference>
<dbReference type="Proteomes" id="UP001239909">
    <property type="component" value="Unassembled WGS sequence"/>
</dbReference>
<dbReference type="Gene3D" id="3.90.1150.10">
    <property type="entry name" value="Aspartate Aminotransferase, domain 1"/>
    <property type="match status" value="1"/>
</dbReference>
<accession>A0ABQ6LJG0</accession>
<dbReference type="SUPFAM" id="SSF53383">
    <property type="entry name" value="PLP-dependent transferases"/>
    <property type="match status" value="1"/>
</dbReference>
<organism evidence="7 8">
    <name type="scientific">Paralimibaculum aggregatum</name>
    <dbReference type="NCBI Taxonomy" id="3036245"/>
    <lineage>
        <taxon>Bacteria</taxon>
        <taxon>Pseudomonadati</taxon>
        <taxon>Pseudomonadota</taxon>
        <taxon>Alphaproteobacteria</taxon>
        <taxon>Rhodobacterales</taxon>
        <taxon>Paracoccaceae</taxon>
        <taxon>Paralimibaculum</taxon>
    </lineage>
</organism>
<dbReference type="PANTHER" id="PTHR13693">
    <property type="entry name" value="CLASS II AMINOTRANSFERASE/8-AMINO-7-OXONONANOATE SYNTHASE"/>
    <property type="match status" value="1"/>
</dbReference>
<evidence type="ECO:0000256" key="4">
    <source>
        <dbReference type="SAM" id="MobiDB-lite"/>
    </source>
</evidence>
<dbReference type="InterPro" id="IPR004839">
    <property type="entry name" value="Aminotransferase_I/II_large"/>
</dbReference>
<feature type="domain" description="Aminotransferase class I/classII large" evidence="6">
    <location>
        <begin position="86"/>
        <end position="428"/>
    </location>
</feature>
<keyword evidence="5" id="KW-0472">Membrane</keyword>
<evidence type="ECO:0000313" key="7">
    <source>
        <dbReference type="EMBL" id="GMG80804.1"/>
    </source>
</evidence>
<keyword evidence="5" id="KW-1133">Transmembrane helix</keyword>
<evidence type="ECO:0000313" key="8">
    <source>
        <dbReference type="Proteomes" id="UP001239909"/>
    </source>
</evidence>
<evidence type="ECO:0000256" key="2">
    <source>
        <dbReference type="ARBA" id="ARBA00022679"/>
    </source>
</evidence>
<keyword evidence="5" id="KW-0812">Transmembrane</keyword>
<evidence type="ECO:0000259" key="6">
    <source>
        <dbReference type="Pfam" id="PF00155"/>
    </source>
</evidence>
<evidence type="ECO:0000256" key="3">
    <source>
        <dbReference type="ARBA" id="ARBA00022898"/>
    </source>
</evidence>
<dbReference type="RefSeq" id="WP_285669432.1">
    <property type="nucleotide sequence ID" value="NZ_BSYI01000001.1"/>
</dbReference>
<dbReference type="Pfam" id="PF00155">
    <property type="entry name" value="Aminotran_1_2"/>
    <property type="match status" value="1"/>
</dbReference>
<name>A0ABQ6LJG0_9RHOB</name>
<evidence type="ECO:0000256" key="1">
    <source>
        <dbReference type="ARBA" id="ARBA00001933"/>
    </source>
</evidence>
<dbReference type="EMBL" id="BSYI01000001">
    <property type="protein sequence ID" value="GMG80804.1"/>
    <property type="molecule type" value="Genomic_DNA"/>
</dbReference>
<keyword evidence="7" id="KW-0032">Aminotransferase</keyword>
<dbReference type="InterPro" id="IPR050087">
    <property type="entry name" value="AON_synthase_class-II"/>
</dbReference>
<comment type="cofactor">
    <cofactor evidence="1">
        <name>pyridoxal 5'-phosphate</name>
        <dbReference type="ChEBI" id="CHEBI:597326"/>
    </cofactor>
</comment>
<feature type="region of interest" description="Disordered" evidence="4">
    <location>
        <begin position="16"/>
        <end position="39"/>
    </location>
</feature>
<dbReference type="PANTHER" id="PTHR13693:SF100">
    <property type="entry name" value="8-AMINO-7-OXONONANOATE SYNTHASE"/>
    <property type="match status" value="1"/>
</dbReference>
<evidence type="ECO:0000256" key="5">
    <source>
        <dbReference type="SAM" id="Phobius"/>
    </source>
</evidence>
<dbReference type="InterPro" id="IPR015424">
    <property type="entry name" value="PyrdxlP-dep_Trfase"/>
</dbReference>
<keyword evidence="2" id="KW-0808">Transferase</keyword>
<dbReference type="InterPro" id="IPR015422">
    <property type="entry name" value="PyrdxlP-dep_Trfase_small"/>
</dbReference>
<dbReference type="Gene3D" id="3.40.640.10">
    <property type="entry name" value="Type I PLP-dependent aspartate aminotransferase-like (Major domain)"/>
    <property type="match status" value="1"/>
</dbReference>
<protein>
    <submittedName>
        <fullName evidence="7">Pyridoxal phosphate-dependent aminotransferase family protein</fullName>
    </submittedName>
</protein>
<dbReference type="GO" id="GO:0008483">
    <property type="term" value="F:transaminase activity"/>
    <property type="evidence" value="ECO:0007669"/>
    <property type="project" value="UniProtKB-KW"/>
</dbReference>
<keyword evidence="8" id="KW-1185">Reference proteome</keyword>
<keyword evidence="3" id="KW-0663">Pyridoxal phosphate</keyword>
<gene>
    <name evidence="7" type="ORF">LNKW23_00160</name>
</gene>
<feature type="transmembrane region" description="Helical" evidence="5">
    <location>
        <begin position="313"/>
        <end position="335"/>
    </location>
</feature>
<dbReference type="InterPro" id="IPR015421">
    <property type="entry name" value="PyrdxlP-dep_Trfase_major"/>
</dbReference>